<dbReference type="InterPro" id="IPR015507">
    <property type="entry name" value="rRNA-MeTfrase_E"/>
</dbReference>
<dbReference type="InterPro" id="IPR050082">
    <property type="entry name" value="RNA_methyltr_RlmE"/>
</dbReference>
<dbReference type="FunCoup" id="G4TPH0">
    <property type="interactions" value="1240"/>
</dbReference>
<dbReference type="Gene3D" id="3.40.50.150">
    <property type="entry name" value="Vaccinia Virus protein VP39"/>
    <property type="match status" value="1"/>
</dbReference>
<evidence type="ECO:0000313" key="9">
    <source>
        <dbReference type="EMBL" id="CCA73213.1"/>
    </source>
</evidence>
<keyword evidence="3" id="KW-0489">Methyltransferase</keyword>
<evidence type="ECO:0000256" key="1">
    <source>
        <dbReference type="ARBA" id="ARBA00009258"/>
    </source>
</evidence>
<dbReference type="HOGENOM" id="CLU_009422_4_0_1"/>
<keyword evidence="2" id="KW-0698">rRNA processing</keyword>
<dbReference type="GO" id="GO:0008650">
    <property type="term" value="F:rRNA (uridine-2'-O-)-methyltransferase activity"/>
    <property type="evidence" value="ECO:0007669"/>
    <property type="project" value="TreeGrafter"/>
</dbReference>
<evidence type="ECO:0000313" key="10">
    <source>
        <dbReference type="Proteomes" id="UP000007148"/>
    </source>
</evidence>
<keyword evidence="4" id="KW-0808">Transferase</keyword>
<dbReference type="SUPFAM" id="SSF53335">
    <property type="entry name" value="S-adenosyl-L-methionine-dependent methyltransferases"/>
    <property type="match status" value="1"/>
</dbReference>
<dbReference type="PANTHER" id="PTHR10920:SF18">
    <property type="entry name" value="RRNA METHYLTRANSFERASE 2, MITOCHONDRIAL"/>
    <property type="match status" value="1"/>
</dbReference>
<dbReference type="STRING" id="1109443.G4TPH0"/>
<dbReference type="OMA" id="WSQVAVN"/>
<dbReference type="OrthoDB" id="20105at2759"/>
<keyword evidence="10" id="KW-1185">Reference proteome</keyword>
<comment type="caution">
    <text evidence="9">The sequence shown here is derived from an EMBL/GenBank/DDBJ whole genome shotgun (WGS) entry which is preliminary data.</text>
</comment>
<evidence type="ECO:0000256" key="6">
    <source>
        <dbReference type="ARBA" id="ARBA00041184"/>
    </source>
</evidence>
<dbReference type="Proteomes" id="UP000007148">
    <property type="component" value="Unassembled WGS sequence"/>
</dbReference>
<dbReference type="Pfam" id="PF01728">
    <property type="entry name" value="FtsJ"/>
    <property type="match status" value="1"/>
</dbReference>
<keyword evidence="5 7" id="KW-0949">S-adenosyl-L-methionine</keyword>
<reference evidence="9 10" key="1">
    <citation type="journal article" date="2011" name="PLoS Pathog.">
        <title>Endophytic Life Strategies Decoded by Genome and Transcriptome Analyses of the Mutualistic Root Symbiont Piriformospora indica.</title>
        <authorList>
            <person name="Zuccaro A."/>
            <person name="Lahrmann U."/>
            <person name="Guldener U."/>
            <person name="Langen G."/>
            <person name="Pfiffi S."/>
            <person name="Biedenkopf D."/>
            <person name="Wong P."/>
            <person name="Samans B."/>
            <person name="Grimm C."/>
            <person name="Basiewicz M."/>
            <person name="Murat C."/>
            <person name="Martin F."/>
            <person name="Kogel K.H."/>
        </authorList>
    </citation>
    <scope>NUCLEOTIDE SEQUENCE [LARGE SCALE GENOMIC DNA]</scope>
    <source>
        <strain evidence="9 10">DSM 11827</strain>
    </source>
</reference>
<feature type="active site" description="Proton acceptor" evidence="7">
    <location>
        <position position="201"/>
    </location>
</feature>
<evidence type="ECO:0000256" key="7">
    <source>
        <dbReference type="PIRSR" id="PIRSR005461-1"/>
    </source>
</evidence>
<dbReference type="PIRSF" id="PIRSF005461">
    <property type="entry name" value="23S_rRNA_mtase"/>
    <property type="match status" value="1"/>
</dbReference>
<dbReference type="InParanoid" id="G4TPH0"/>
<dbReference type="InterPro" id="IPR002877">
    <property type="entry name" value="RNA_MeTrfase_FtsJ_dom"/>
</dbReference>
<evidence type="ECO:0000259" key="8">
    <source>
        <dbReference type="Pfam" id="PF01728"/>
    </source>
</evidence>
<proteinExistence type="inferred from homology"/>
<evidence type="ECO:0000256" key="2">
    <source>
        <dbReference type="ARBA" id="ARBA00022552"/>
    </source>
</evidence>
<dbReference type="AlphaFoldDB" id="G4TPH0"/>
<dbReference type="EMBL" id="CAFZ01000210">
    <property type="protein sequence ID" value="CCA73213.1"/>
    <property type="molecule type" value="Genomic_DNA"/>
</dbReference>
<accession>G4TPH0</accession>
<evidence type="ECO:0000256" key="4">
    <source>
        <dbReference type="ARBA" id="ARBA00022679"/>
    </source>
</evidence>
<feature type="domain" description="Ribosomal RNA methyltransferase FtsJ" evidence="8">
    <location>
        <begin position="104"/>
        <end position="246"/>
    </location>
</feature>
<evidence type="ECO:0000256" key="5">
    <source>
        <dbReference type="ARBA" id="ARBA00022691"/>
    </source>
</evidence>
<dbReference type="GO" id="GO:0005739">
    <property type="term" value="C:mitochondrion"/>
    <property type="evidence" value="ECO:0007669"/>
    <property type="project" value="TreeGrafter"/>
</dbReference>
<comment type="similarity">
    <text evidence="1">Belongs to the class I-like SAM-binding methyltransferase superfamily. RNA methyltransferase RlmE family.</text>
</comment>
<name>G4TPH0_SERID</name>
<dbReference type="InterPro" id="IPR029063">
    <property type="entry name" value="SAM-dependent_MTases_sf"/>
</dbReference>
<organism evidence="9 10">
    <name type="scientific">Serendipita indica (strain DSM 11827)</name>
    <name type="common">Root endophyte fungus</name>
    <name type="synonym">Piriformospora indica</name>
    <dbReference type="NCBI Taxonomy" id="1109443"/>
    <lineage>
        <taxon>Eukaryota</taxon>
        <taxon>Fungi</taxon>
        <taxon>Dikarya</taxon>
        <taxon>Basidiomycota</taxon>
        <taxon>Agaricomycotina</taxon>
        <taxon>Agaricomycetes</taxon>
        <taxon>Sebacinales</taxon>
        <taxon>Serendipitaceae</taxon>
        <taxon>Serendipita</taxon>
    </lineage>
</organism>
<dbReference type="eggNOG" id="KOG4589">
    <property type="taxonomic scope" value="Eukaryota"/>
</dbReference>
<protein>
    <recommendedName>
        <fullName evidence="6">rRNA methyltransferase 2, mitochondrial</fullName>
    </recommendedName>
</protein>
<evidence type="ECO:0000256" key="3">
    <source>
        <dbReference type="ARBA" id="ARBA00022603"/>
    </source>
</evidence>
<gene>
    <name evidence="9" type="ORF">PIIN_07167</name>
</gene>
<dbReference type="PANTHER" id="PTHR10920">
    <property type="entry name" value="RIBOSOMAL RNA METHYLTRANSFERASE"/>
    <property type="match status" value="1"/>
</dbReference>
<sequence length="251" mass="28463">MKCYKNIVTAHTFHRVACHVQAAKATQCRNSSTTQVWLNRQRRDPFVKARGNYRSRSAFKLIQMNDQYNLFPKSTKAKGSVYEQKTPAPDENENYVSDIDEEEVESPRVIGVDLLATDPLLGARFLQGDFLDVSVQQRLQGDLGGRHVDMILSDMSPHIRGNRIADIEASLELCRSVLAFTQRHLRPAPGKDSRSGTLILKHFSGPAFEEFREKELTPLFSKKIKYAKPEASRQNSSEAYFVCQGYKGHTI</sequence>